<dbReference type="OrthoDB" id="5877770at2759"/>
<evidence type="ECO:0000313" key="4">
    <source>
        <dbReference type="Proteomes" id="UP000274131"/>
    </source>
</evidence>
<reference evidence="3 4" key="1">
    <citation type="submission" date="2018-10" db="EMBL/GenBank/DDBJ databases">
        <authorList>
            <consortium name="Pathogen Informatics"/>
        </authorList>
    </citation>
    <scope>NUCLEOTIDE SEQUENCE [LARGE SCALE GENOMIC DNA]</scope>
</reference>
<keyword evidence="4" id="KW-1185">Reference proteome</keyword>
<evidence type="ECO:0000259" key="2">
    <source>
        <dbReference type="PROSITE" id="PS51670"/>
    </source>
</evidence>
<dbReference type="EMBL" id="UXUI01008191">
    <property type="protein sequence ID" value="VDD90773.1"/>
    <property type="molecule type" value="Genomic_DNA"/>
</dbReference>
<dbReference type="STRING" id="51028.A0A3P6IF05"/>
<sequence>MTLTVRNVVSLLQLLVFVKDIVILLLDVQKNNVYRINSFDNFLALHVQLIRIVGFFFSGHPFRMNCDIEEDDKGELCLDWARSGLCLNHRPTMFLFCRRTCLCIGPPNS</sequence>
<proteinExistence type="predicted"/>
<dbReference type="AlphaFoldDB" id="A0A3P6IF05"/>
<feature type="domain" description="ShKT" evidence="2">
    <location>
        <begin position="66"/>
        <end position="103"/>
    </location>
</feature>
<protein>
    <recommendedName>
        <fullName evidence="2">ShKT domain-containing protein</fullName>
    </recommendedName>
</protein>
<name>A0A3P6IF05_ENTVE</name>
<dbReference type="PROSITE" id="PS51670">
    <property type="entry name" value="SHKT"/>
    <property type="match status" value="1"/>
</dbReference>
<evidence type="ECO:0000313" key="3">
    <source>
        <dbReference type="EMBL" id="VDD90773.1"/>
    </source>
</evidence>
<dbReference type="InterPro" id="IPR003582">
    <property type="entry name" value="ShKT_dom"/>
</dbReference>
<accession>A0A3P6IF05</accession>
<comment type="caution">
    <text evidence="1">Lacks conserved residue(s) required for the propagation of feature annotation.</text>
</comment>
<dbReference type="Proteomes" id="UP000274131">
    <property type="component" value="Unassembled WGS sequence"/>
</dbReference>
<gene>
    <name evidence="3" type="ORF">EVEC_LOCUS5524</name>
</gene>
<organism evidence="3 4">
    <name type="scientific">Enterobius vermicularis</name>
    <name type="common">Human pinworm</name>
    <dbReference type="NCBI Taxonomy" id="51028"/>
    <lineage>
        <taxon>Eukaryota</taxon>
        <taxon>Metazoa</taxon>
        <taxon>Ecdysozoa</taxon>
        <taxon>Nematoda</taxon>
        <taxon>Chromadorea</taxon>
        <taxon>Rhabditida</taxon>
        <taxon>Spirurina</taxon>
        <taxon>Oxyuridomorpha</taxon>
        <taxon>Oxyuroidea</taxon>
        <taxon>Oxyuridae</taxon>
        <taxon>Enterobius</taxon>
    </lineage>
</organism>
<evidence type="ECO:0000256" key="1">
    <source>
        <dbReference type="PROSITE-ProRule" id="PRU01005"/>
    </source>
</evidence>